<name>A0A221WBV7_9PSEU</name>
<dbReference type="Proteomes" id="UP000204221">
    <property type="component" value="Chromosome"/>
</dbReference>
<organism evidence="2 3">
    <name type="scientific">Actinoalloteichus hoggarensis</name>
    <dbReference type="NCBI Taxonomy" id="1470176"/>
    <lineage>
        <taxon>Bacteria</taxon>
        <taxon>Bacillati</taxon>
        <taxon>Actinomycetota</taxon>
        <taxon>Actinomycetes</taxon>
        <taxon>Pseudonocardiales</taxon>
        <taxon>Pseudonocardiaceae</taxon>
        <taxon>Actinoalloteichus</taxon>
    </lineage>
</organism>
<accession>A0A221WBV7</accession>
<feature type="compositionally biased region" description="Pro residues" evidence="1">
    <location>
        <begin position="119"/>
        <end position="145"/>
    </location>
</feature>
<dbReference type="KEGG" id="ahg:AHOG_25810"/>
<feature type="compositionally biased region" description="Basic and acidic residues" evidence="1">
    <location>
        <begin position="86"/>
        <end position="102"/>
    </location>
</feature>
<dbReference type="OrthoDB" id="9934930at2"/>
<protein>
    <submittedName>
        <fullName evidence="2">Uncharacterized protein</fullName>
    </submittedName>
</protein>
<feature type="region of interest" description="Disordered" evidence="1">
    <location>
        <begin position="27"/>
        <end position="166"/>
    </location>
</feature>
<keyword evidence="3" id="KW-1185">Reference proteome</keyword>
<feature type="compositionally biased region" description="Basic and acidic residues" evidence="1">
    <location>
        <begin position="58"/>
        <end position="75"/>
    </location>
</feature>
<dbReference type="AlphaFoldDB" id="A0A221WBV7"/>
<dbReference type="RefSeq" id="WP_093943653.1">
    <property type="nucleotide sequence ID" value="NZ_CP022521.1"/>
</dbReference>
<dbReference type="EMBL" id="CP022521">
    <property type="protein sequence ID" value="ASO22767.1"/>
    <property type="molecule type" value="Genomic_DNA"/>
</dbReference>
<reference evidence="2 3" key="1">
    <citation type="submission" date="2017-07" db="EMBL/GenBank/DDBJ databases">
        <title>Complete genome sequence of Actinoalloteichus hoggarensis DSM 45943, type strain of Actinoalloteichus hoggarensis.</title>
        <authorList>
            <person name="Ruckert C."/>
            <person name="Nouioui I."/>
            <person name="Willmese J."/>
            <person name="van Wezel G."/>
            <person name="Klenk H.-P."/>
            <person name="Kalinowski J."/>
            <person name="Zotchev S.B."/>
        </authorList>
    </citation>
    <scope>NUCLEOTIDE SEQUENCE [LARGE SCALE GENOMIC DNA]</scope>
    <source>
        <strain evidence="2 3">DSM 45943</strain>
    </source>
</reference>
<evidence type="ECO:0000313" key="2">
    <source>
        <dbReference type="EMBL" id="ASO22767.1"/>
    </source>
</evidence>
<evidence type="ECO:0000313" key="3">
    <source>
        <dbReference type="Proteomes" id="UP000204221"/>
    </source>
</evidence>
<proteinExistence type="predicted"/>
<gene>
    <name evidence="2" type="ORF">AHOG_25810</name>
</gene>
<sequence length="166" mass="18922">MEGRAARLRAEFDSRLRSLRENREYYRDKSAQMNKDAAEATKKTTDRWGKRITALQRWAKEKEKQQADPFGRRQSEQTLNVDYDAEEMRDASAEIDEMERLIAAEAASTGHQGQQAAPGPDPAPPRAEPPPPPQIARPGPVPQRPPARRRRDEDDDEDFSAGNWLQ</sequence>
<feature type="compositionally biased region" description="Basic and acidic residues" evidence="1">
    <location>
        <begin position="27"/>
        <end position="49"/>
    </location>
</feature>
<evidence type="ECO:0000256" key="1">
    <source>
        <dbReference type="SAM" id="MobiDB-lite"/>
    </source>
</evidence>